<comment type="caution">
    <text evidence="1">The sequence shown here is derived from an EMBL/GenBank/DDBJ whole genome shotgun (WGS) entry which is preliminary data.</text>
</comment>
<keyword evidence="2" id="KW-1185">Reference proteome</keyword>
<evidence type="ECO:0000313" key="1">
    <source>
        <dbReference type="EMBL" id="GIY84748.1"/>
    </source>
</evidence>
<sequence length="93" mass="10946">MKTDWTCKRFMTNTSDNPYSLARQQKLCKHLYHYKWLSQLLVIHQKLTTPVLLSNHYLRTVNARYFNAVASESASKHAIRCQRYCIAIPNVCL</sequence>
<proteinExistence type="predicted"/>
<dbReference type="EMBL" id="BPLQ01014971">
    <property type="protein sequence ID" value="GIY84748.1"/>
    <property type="molecule type" value="Genomic_DNA"/>
</dbReference>
<dbReference type="Proteomes" id="UP001054837">
    <property type="component" value="Unassembled WGS sequence"/>
</dbReference>
<evidence type="ECO:0000313" key="2">
    <source>
        <dbReference type="Proteomes" id="UP001054837"/>
    </source>
</evidence>
<accession>A0AAV4WQY2</accession>
<gene>
    <name evidence="1" type="ORF">CDAR_529431</name>
</gene>
<reference evidence="1 2" key="1">
    <citation type="submission" date="2021-06" db="EMBL/GenBank/DDBJ databases">
        <title>Caerostris darwini draft genome.</title>
        <authorList>
            <person name="Kono N."/>
            <person name="Arakawa K."/>
        </authorList>
    </citation>
    <scope>NUCLEOTIDE SEQUENCE [LARGE SCALE GENOMIC DNA]</scope>
</reference>
<protein>
    <submittedName>
        <fullName evidence="1">Uncharacterized protein</fullName>
    </submittedName>
</protein>
<dbReference type="AlphaFoldDB" id="A0AAV4WQY2"/>
<organism evidence="1 2">
    <name type="scientific">Caerostris darwini</name>
    <dbReference type="NCBI Taxonomy" id="1538125"/>
    <lineage>
        <taxon>Eukaryota</taxon>
        <taxon>Metazoa</taxon>
        <taxon>Ecdysozoa</taxon>
        <taxon>Arthropoda</taxon>
        <taxon>Chelicerata</taxon>
        <taxon>Arachnida</taxon>
        <taxon>Araneae</taxon>
        <taxon>Araneomorphae</taxon>
        <taxon>Entelegynae</taxon>
        <taxon>Araneoidea</taxon>
        <taxon>Araneidae</taxon>
        <taxon>Caerostris</taxon>
    </lineage>
</organism>
<name>A0AAV4WQY2_9ARAC</name>